<evidence type="ECO:0000259" key="1">
    <source>
        <dbReference type="Pfam" id="PF13577"/>
    </source>
</evidence>
<proteinExistence type="predicted"/>
<gene>
    <name evidence="2" type="ORF">D6851_00820</name>
</gene>
<dbReference type="AlphaFoldDB" id="A0A420EQX4"/>
<evidence type="ECO:0000313" key="2">
    <source>
        <dbReference type="EMBL" id="RKF23077.1"/>
    </source>
</evidence>
<dbReference type="InterPro" id="IPR032710">
    <property type="entry name" value="NTF2-like_dom_sf"/>
</dbReference>
<reference evidence="2 3" key="1">
    <citation type="submission" date="2018-09" db="EMBL/GenBank/DDBJ databases">
        <title>Altererythrobacter spongiae sp. nov., isolated from a marine sponge.</title>
        <authorList>
            <person name="Zhuang L."/>
            <person name="Luo L."/>
        </authorList>
    </citation>
    <scope>NUCLEOTIDE SEQUENCE [LARGE SCALE GENOMIC DNA]</scope>
    <source>
        <strain evidence="2 3">HN-Y73</strain>
    </source>
</reference>
<accession>A0A420EQX4</accession>
<dbReference type="InterPro" id="IPR037401">
    <property type="entry name" value="SnoaL-like"/>
</dbReference>
<dbReference type="SUPFAM" id="SSF54427">
    <property type="entry name" value="NTF2-like"/>
    <property type="match status" value="1"/>
</dbReference>
<dbReference type="Gene3D" id="3.10.450.50">
    <property type="match status" value="1"/>
</dbReference>
<feature type="domain" description="SnoaL-like" evidence="1">
    <location>
        <begin position="11"/>
        <end position="133"/>
    </location>
</feature>
<dbReference type="RefSeq" id="WP_120322981.1">
    <property type="nucleotide sequence ID" value="NZ_RAPF01000001.1"/>
</dbReference>
<sequence>MARKLTEISAQLVDREAIREIIARIARASDRVDNDLWRECFWPEACDQHAGMFDGTAIDLLEKATPFLHSLHRTTHFLGNTLFEFDGDSAKTETYVIAYHLTKDAEPLNVVACGRYLDIFERREEEWRVMNRHLVLDWFMNVPAEGDWSRPQFGHDTAGARKPDDYSCNFFTMGLERVQ</sequence>
<organism evidence="2 3">
    <name type="scientific">Altericroceibacterium spongiae</name>
    <dbReference type="NCBI Taxonomy" id="2320269"/>
    <lineage>
        <taxon>Bacteria</taxon>
        <taxon>Pseudomonadati</taxon>
        <taxon>Pseudomonadota</taxon>
        <taxon>Alphaproteobacteria</taxon>
        <taxon>Sphingomonadales</taxon>
        <taxon>Erythrobacteraceae</taxon>
        <taxon>Altericroceibacterium</taxon>
    </lineage>
</organism>
<dbReference type="OrthoDB" id="7585039at2"/>
<keyword evidence="3" id="KW-1185">Reference proteome</keyword>
<dbReference type="EMBL" id="RAPF01000001">
    <property type="protein sequence ID" value="RKF23077.1"/>
    <property type="molecule type" value="Genomic_DNA"/>
</dbReference>
<dbReference type="Proteomes" id="UP000284395">
    <property type="component" value="Unassembled WGS sequence"/>
</dbReference>
<dbReference type="CDD" id="cd00531">
    <property type="entry name" value="NTF2_like"/>
    <property type="match status" value="1"/>
</dbReference>
<dbReference type="Pfam" id="PF13577">
    <property type="entry name" value="SnoaL_4"/>
    <property type="match status" value="1"/>
</dbReference>
<protein>
    <submittedName>
        <fullName evidence="2">Nuclear transport factor 2 family protein</fullName>
    </submittedName>
</protein>
<name>A0A420EQX4_9SPHN</name>
<comment type="caution">
    <text evidence="2">The sequence shown here is derived from an EMBL/GenBank/DDBJ whole genome shotgun (WGS) entry which is preliminary data.</text>
</comment>
<evidence type="ECO:0000313" key="3">
    <source>
        <dbReference type="Proteomes" id="UP000284395"/>
    </source>
</evidence>